<dbReference type="AlphaFoldDB" id="A0A5R8YR60"/>
<comment type="caution">
    <text evidence="1">The sequence shown here is derived from an EMBL/GenBank/DDBJ whole genome shotgun (WGS) entry which is preliminary data.</text>
</comment>
<evidence type="ECO:0000313" key="1">
    <source>
        <dbReference type="EMBL" id="TLP55246.1"/>
    </source>
</evidence>
<dbReference type="EMBL" id="VANP01000011">
    <property type="protein sequence ID" value="TLP55246.1"/>
    <property type="molecule type" value="Genomic_DNA"/>
</dbReference>
<dbReference type="Proteomes" id="UP000309033">
    <property type="component" value="Unassembled WGS sequence"/>
</dbReference>
<gene>
    <name evidence="1" type="ORF">FED44_26375</name>
</gene>
<keyword evidence="2" id="KW-1185">Reference proteome</keyword>
<evidence type="ECO:0000313" key="2">
    <source>
        <dbReference type="Proteomes" id="UP000309033"/>
    </source>
</evidence>
<sequence>MPRPRVRRPCKACSYRDGKYGAVVNPDGALYSSWTTAGRPEWRVGTARDGYLPRERTDDRWFTCEDTYGRADDTRAAAGFRDRVDAAHLDHLRATDRLRA</sequence>
<reference evidence="1" key="1">
    <citation type="submission" date="2019-05" db="EMBL/GenBank/DDBJ databases">
        <title>Isolation, diversity and antifungal activity of Actinobacteria from wheat.</title>
        <authorList>
            <person name="Yu B."/>
        </authorList>
    </citation>
    <scope>NUCLEOTIDE SEQUENCE [LARGE SCALE GENOMIC DNA]</scope>
    <source>
        <strain evidence="1">NEAU-HEGS1-5</strain>
    </source>
</reference>
<organism evidence="1 2">
    <name type="scientific">Microbispora triticiradicis</name>
    <dbReference type="NCBI Taxonomy" id="2200763"/>
    <lineage>
        <taxon>Bacteria</taxon>
        <taxon>Bacillati</taxon>
        <taxon>Actinomycetota</taxon>
        <taxon>Actinomycetes</taxon>
        <taxon>Streptosporangiales</taxon>
        <taxon>Streptosporangiaceae</taxon>
        <taxon>Microbispora</taxon>
    </lineage>
</organism>
<proteinExistence type="predicted"/>
<protein>
    <submittedName>
        <fullName evidence="1">Uncharacterized protein</fullName>
    </submittedName>
</protein>
<accession>A0A5R8YR60</accession>
<dbReference type="OrthoDB" id="9782387at2"/>
<name>A0A5R8YR60_9ACTN</name>